<dbReference type="InterPro" id="IPR002110">
    <property type="entry name" value="Ankyrin_rpt"/>
</dbReference>
<reference evidence="4 5" key="1">
    <citation type="journal article" date="2020" name="ISME J.">
        <title>Uncovering the hidden diversity of litter-decomposition mechanisms in mushroom-forming fungi.</title>
        <authorList>
            <person name="Floudas D."/>
            <person name="Bentzer J."/>
            <person name="Ahren D."/>
            <person name="Johansson T."/>
            <person name="Persson P."/>
            <person name="Tunlid A."/>
        </authorList>
    </citation>
    <scope>NUCLEOTIDE SEQUENCE [LARGE SCALE GENOMIC DNA]</scope>
    <source>
        <strain evidence="4 5">CBS 291.85</strain>
    </source>
</reference>
<dbReference type="Pfam" id="PF12796">
    <property type="entry name" value="Ank_2"/>
    <property type="match status" value="1"/>
</dbReference>
<dbReference type="Gene3D" id="1.25.40.20">
    <property type="entry name" value="Ankyrin repeat-containing domain"/>
    <property type="match status" value="1"/>
</dbReference>
<evidence type="ECO:0000313" key="5">
    <source>
        <dbReference type="Proteomes" id="UP000559256"/>
    </source>
</evidence>
<name>A0A8H5CLR7_9AGAR</name>
<evidence type="ECO:0000256" key="2">
    <source>
        <dbReference type="ARBA" id="ARBA00023043"/>
    </source>
</evidence>
<dbReference type="GO" id="GO:0085020">
    <property type="term" value="P:protein K6-linked ubiquitination"/>
    <property type="evidence" value="ECO:0007669"/>
    <property type="project" value="TreeGrafter"/>
</dbReference>
<keyword evidence="1" id="KW-0677">Repeat</keyword>
<evidence type="ECO:0000313" key="4">
    <source>
        <dbReference type="EMBL" id="KAF5343148.1"/>
    </source>
</evidence>
<dbReference type="GO" id="GO:0004842">
    <property type="term" value="F:ubiquitin-protein transferase activity"/>
    <property type="evidence" value="ECO:0007669"/>
    <property type="project" value="TreeGrafter"/>
</dbReference>
<dbReference type="SUPFAM" id="SSF48403">
    <property type="entry name" value="Ankyrin repeat"/>
    <property type="match status" value="1"/>
</dbReference>
<dbReference type="PANTHER" id="PTHR24171:SF8">
    <property type="entry name" value="BRCA1-ASSOCIATED RING DOMAIN PROTEIN 1"/>
    <property type="match status" value="1"/>
</dbReference>
<dbReference type="PANTHER" id="PTHR24171">
    <property type="entry name" value="ANKYRIN REPEAT DOMAIN-CONTAINING PROTEIN 39-RELATED"/>
    <property type="match status" value="1"/>
</dbReference>
<keyword evidence="2 3" id="KW-0040">ANK repeat</keyword>
<dbReference type="AlphaFoldDB" id="A0A8H5CLR7"/>
<organism evidence="4 5">
    <name type="scientific">Tetrapyrgos nigripes</name>
    <dbReference type="NCBI Taxonomy" id="182062"/>
    <lineage>
        <taxon>Eukaryota</taxon>
        <taxon>Fungi</taxon>
        <taxon>Dikarya</taxon>
        <taxon>Basidiomycota</taxon>
        <taxon>Agaricomycotina</taxon>
        <taxon>Agaricomycetes</taxon>
        <taxon>Agaricomycetidae</taxon>
        <taxon>Agaricales</taxon>
        <taxon>Marasmiineae</taxon>
        <taxon>Marasmiaceae</taxon>
        <taxon>Tetrapyrgos</taxon>
    </lineage>
</organism>
<proteinExistence type="predicted"/>
<dbReference type="EMBL" id="JAACJM010000148">
    <property type="protein sequence ID" value="KAF5343148.1"/>
    <property type="molecule type" value="Genomic_DNA"/>
</dbReference>
<evidence type="ECO:0000256" key="3">
    <source>
        <dbReference type="PROSITE-ProRule" id="PRU00023"/>
    </source>
</evidence>
<dbReference type="OrthoDB" id="194358at2759"/>
<gene>
    <name evidence="4" type="ORF">D9758_015201</name>
</gene>
<dbReference type="PROSITE" id="PS50297">
    <property type="entry name" value="ANK_REP_REGION"/>
    <property type="match status" value="1"/>
</dbReference>
<keyword evidence="5" id="KW-1185">Reference proteome</keyword>
<dbReference type="InterPro" id="IPR036770">
    <property type="entry name" value="Ankyrin_rpt-contain_sf"/>
</dbReference>
<protein>
    <submittedName>
        <fullName evidence="4">Uncharacterized protein</fullName>
    </submittedName>
</protein>
<dbReference type="PROSITE" id="PS50088">
    <property type="entry name" value="ANK_REPEAT"/>
    <property type="match status" value="1"/>
</dbReference>
<accession>A0A8H5CLR7</accession>
<feature type="repeat" description="ANK" evidence="3">
    <location>
        <begin position="11"/>
        <end position="43"/>
    </location>
</feature>
<dbReference type="Proteomes" id="UP000559256">
    <property type="component" value="Unassembled WGS sequence"/>
</dbReference>
<sequence length="84" mass="8792">MLADVNAQGRQYGNALQAASVGGHLEIVEILLEKGADINVPGGGYSSALHAAWSRKAWAPRYAEVIAALLKAGANDNVEESESE</sequence>
<comment type="caution">
    <text evidence="4">The sequence shown here is derived from an EMBL/GenBank/DDBJ whole genome shotgun (WGS) entry which is preliminary data.</text>
</comment>
<evidence type="ECO:0000256" key="1">
    <source>
        <dbReference type="ARBA" id="ARBA00022737"/>
    </source>
</evidence>
<dbReference type="SMART" id="SM00248">
    <property type="entry name" value="ANK"/>
    <property type="match status" value="2"/>
</dbReference>